<keyword evidence="3" id="KW-0964">Secreted</keyword>
<comment type="subcellular location">
    <subcellularLocation>
        <location evidence="1">Secreted</location>
    </subcellularLocation>
</comment>
<dbReference type="PRINTS" id="PR01225">
    <property type="entry name" value="EXPANSNFAMLY"/>
</dbReference>
<evidence type="ECO:0000313" key="5">
    <source>
        <dbReference type="EnsemblPlants" id="EMT13217"/>
    </source>
</evidence>
<dbReference type="SUPFAM" id="SSF49590">
    <property type="entry name" value="PHL pollen allergen"/>
    <property type="match status" value="1"/>
</dbReference>
<dbReference type="PROSITE" id="PS50843">
    <property type="entry name" value="EXPANSIN_CBD"/>
    <property type="match status" value="1"/>
</dbReference>
<dbReference type="InterPro" id="IPR007112">
    <property type="entry name" value="Expansin/allergen_DPBB_dom"/>
</dbReference>
<dbReference type="Gene3D" id="2.60.40.760">
    <property type="entry name" value="Expansin, cellulose-binding-like domain"/>
    <property type="match status" value="1"/>
</dbReference>
<dbReference type="InterPro" id="IPR036749">
    <property type="entry name" value="Expansin_CBD_sf"/>
</dbReference>
<dbReference type="Pfam" id="PF01357">
    <property type="entry name" value="Expansin_C"/>
    <property type="match status" value="1"/>
</dbReference>
<dbReference type="AlphaFoldDB" id="N1QUU0"/>
<dbReference type="InterPro" id="IPR009009">
    <property type="entry name" value="RlpA-like_DPBB"/>
</dbReference>
<evidence type="ECO:0000256" key="1">
    <source>
        <dbReference type="ARBA" id="ARBA00004613"/>
    </source>
</evidence>
<name>N1QUU0_AEGTA</name>
<dbReference type="ExpressionAtlas" id="N1QUU0">
    <property type="expression patterns" value="baseline"/>
</dbReference>
<reference evidence="5" key="1">
    <citation type="submission" date="2015-06" db="UniProtKB">
        <authorList>
            <consortium name="EnsemblPlants"/>
        </authorList>
    </citation>
    <scope>IDENTIFICATION</scope>
</reference>
<dbReference type="InterPro" id="IPR036908">
    <property type="entry name" value="RlpA-like_sf"/>
</dbReference>
<evidence type="ECO:0008006" key="6">
    <source>
        <dbReference type="Google" id="ProtNLM"/>
    </source>
</evidence>
<protein>
    <recommendedName>
        <fullName evidence="6">Expansin-like A2</fullName>
    </recommendedName>
</protein>
<evidence type="ECO:0000256" key="3">
    <source>
        <dbReference type="ARBA" id="ARBA00022525"/>
    </source>
</evidence>
<comment type="similarity">
    <text evidence="2">Belongs to the expansin family. Expansin B subfamily.</text>
</comment>
<dbReference type="InterPro" id="IPR007117">
    <property type="entry name" value="Expansin_CBD"/>
</dbReference>
<proteinExistence type="inferred from homology"/>
<dbReference type="CDD" id="cd22276">
    <property type="entry name" value="DPBB_EXLA_N"/>
    <property type="match status" value="1"/>
</dbReference>
<dbReference type="GO" id="GO:0005576">
    <property type="term" value="C:extracellular region"/>
    <property type="evidence" value="ECO:0007669"/>
    <property type="project" value="UniProtKB-SubCell"/>
</dbReference>
<dbReference type="EnsemblPlants" id="EMT13217">
    <property type="protein sequence ID" value="EMT13217"/>
    <property type="gene ID" value="F775_20260"/>
</dbReference>
<evidence type="ECO:0000256" key="2">
    <source>
        <dbReference type="ARBA" id="ARBA00005650"/>
    </source>
</evidence>
<keyword evidence="4" id="KW-0732">Signal</keyword>
<dbReference type="PANTHER" id="PTHR31692:SF98">
    <property type="entry name" value="EXPANSIN-LIKE EG45 DOMAIN-CONTAINING PROTEIN"/>
    <property type="match status" value="1"/>
</dbReference>
<dbReference type="PANTHER" id="PTHR31692">
    <property type="entry name" value="EXPANSIN-B3"/>
    <property type="match status" value="1"/>
</dbReference>
<dbReference type="SUPFAM" id="SSF50685">
    <property type="entry name" value="Barwin-like endoglucanases"/>
    <property type="match status" value="1"/>
</dbReference>
<dbReference type="PROSITE" id="PS51257">
    <property type="entry name" value="PROKAR_LIPOPROTEIN"/>
    <property type="match status" value="1"/>
</dbReference>
<sequence length="288" mass="30841">MTVSRCPILLLPLLFLCTLPPLASACDRCVHRTRAAYYASSLTLAAGSCRYGAAAASLNGDLLAGAGPALYRQGVGCGACFQVRCKDEELCATAGVKVVVTDRASTKTNDTDLVLSSPAFAAMARPGMAGRLSKLGAVDVEYKRVPCVYDKLGAVDVEYKRVPCVYEGKTLSVRVEDRSRAPGELAITILYQGGQTDIVQVDLAQVGSSSSWTSLTRDHGSAWSTSLAPPGPLQFRAVVTGGYDGKWVSTDREVLPRQWRAGEVYDTGVQITDIAQEDCFPCDTQEWK</sequence>
<accession>N1QUU0</accession>
<dbReference type="PROSITE" id="PS50842">
    <property type="entry name" value="EXPANSIN_EG45"/>
    <property type="match status" value="1"/>
</dbReference>
<dbReference type="Gene3D" id="2.40.40.10">
    <property type="entry name" value="RlpA-like domain"/>
    <property type="match status" value="1"/>
</dbReference>
<organism evidence="5">
    <name type="scientific">Aegilops tauschii</name>
    <name type="common">Tausch's goatgrass</name>
    <name type="synonym">Aegilops squarrosa</name>
    <dbReference type="NCBI Taxonomy" id="37682"/>
    <lineage>
        <taxon>Eukaryota</taxon>
        <taxon>Viridiplantae</taxon>
        <taxon>Streptophyta</taxon>
        <taxon>Embryophyta</taxon>
        <taxon>Tracheophyta</taxon>
        <taxon>Spermatophyta</taxon>
        <taxon>Magnoliopsida</taxon>
        <taxon>Liliopsida</taxon>
        <taxon>Poales</taxon>
        <taxon>Poaceae</taxon>
        <taxon>BOP clade</taxon>
        <taxon>Pooideae</taxon>
        <taxon>Triticodae</taxon>
        <taxon>Triticeae</taxon>
        <taxon>Triticinae</taxon>
        <taxon>Aegilops</taxon>
    </lineage>
</organism>
<evidence type="ECO:0000256" key="4">
    <source>
        <dbReference type="ARBA" id="ARBA00022729"/>
    </source>
</evidence>
<dbReference type="InterPro" id="IPR007118">
    <property type="entry name" value="Expan_Lol_pI"/>
</dbReference>
<dbReference type="Pfam" id="PF03330">
    <property type="entry name" value="DPBB_1"/>
    <property type="match status" value="1"/>
</dbReference>